<organism evidence="1 2">
    <name type="scientific">Marixanthomonas ophiurae</name>
    <dbReference type="NCBI Taxonomy" id="387659"/>
    <lineage>
        <taxon>Bacteria</taxon>
        <taxon>Pseudomonadati</taxon>
        <taxon>Bacteroidota</taxon>
        <taxon>Flavobacteriia</taxon>
        <taxon>Flavobacteriales</taxon>
        <taxon>Flavobacteriaceae</taxon>
        <taxon>Marixanthomonas</taxon>
    </lineage>
</organism>
<evidence type="ECO:0000313" key="1">
    <source>
        <dbReference type="EMBL" id="RFN57970.1"/>
    </source>
</evidence>
<accession>A0A3E1Q781</accession>
<dbReference type="SUPFAM" id="SSF52540">
    <property type="entry name" value="P-loop containing nucleoside triphosphate hydrolases"/>
    <property type="match status" value="1"/>
</dbReference>
<dbReference type="Proteomes" id="UP000261082">
    <property type="component" value="Unassembled WGS sequence"/>
</dbReference>
<dbReference type="RefSeq" id="WP_117159919.1">
    <property type="nucleotide sequence ID" value="NZ_QVID01000002.1"/>
</dbReference>
<evidence type="ECO:0000313" key="2">
    <source>
        <dbReference type="Proteomes" id="UP000261082"/>
    </source>
</evidence>
<reference evidence="1 2" key="1">
    <citation type="journal article" date="2007" name="Int. J. Syst. Evol. Microbiol.">
        <title>Marixanthomonas ophiurae gen. nov., sp. nov., a marine bacterium of the family Flavobacteriaceae isolated from a deep-sea brittle star.</title>
        <authorList>
            <person name="Romanenko L.A."/>
            <person name="Uchino M."/>
            <person name="Frolova G.M."/>
            <person name="Mikhailov V.V."/>
        </authorList>
    </citation>
    <scope>NUCLEOTIDE SEQUENCE [LARGE SCALE GENOMIC DNA]</scope>
    <source>
        <strain evidence="1 2">KMM 3046</strain>
    </source>
</reference>
<evidence type="ECO:0008006" key="3">
    <source>
        <dbReference type="Google" id="ProtNLM"/>
    </source>
</evidence>
<dbReference type="OrthoDB" id="288532at2"/>
<gene>
    <name evidence="1" type="ORF">DZ858_12060</name>
</gene>
<dbReference type="AlphaFoldDB" id="A0A3E1Q781"/>
<dbReference type="InterPro" id="IPR027417">
    <property type="entry name" value="P-loop_NTPase"/>
</dbReference>
<comment type="caution">
    <text evidence="1">The sequence shown here is derived from an EMBL/GenBank/DDBJ whole genome shotgun (WGS) entry which is preliminary data.</text>
</comment>
<name>A0A3E1Q781_9FLAO</name>
<proteinExistence type="predicted"/>
<sequence length="214" mass="26374">MFYDEWWIYQKVYLKHVRKKQVKKYLEQVRNKEKPLFIHINKTAGSSIAKSMGITEIHYTLAEYEQLYFNQFNETLPKDIAVWTSIRNPFDKVASEYFYRVKHNQNKMDTNPISFEQWVIKAYEQRDPFYRDREIMFNTQCSWIESEINYNISFIRFENLQEDYNKLALKYNGVPLVWKKKSKNKNYKDYFSERTKKIISNEFKEDLKHFNYTY</sequence>
<protein>
    <recommendedName>
        <fullName evidence="3">Sulfotransferase family protein</fullName>
    </recommendedName>
</protein>
<dbReference type="EMBL" id="QVID01000002">
    <property type="protein sequence ID" value="RFN57970.1"/>
    <property type="molecule type" value="Genomic_DNA"/>
</dbReference>
<keyword evidence="2" id="KW-1185">Reference proteome</keyword>